<name>A0A814SM92_9BILA</name>
<feature type="transmembrane region" description="Helical" evidence="8">
    <location>
        <begin position="193"/>
        <end position="215"/>
    </location>
</feature>
<feature type="transmembrane region" description="Helical" evidence="8">
    <location>
        <begin position="63"/>
        <end position="81"/>
    </location>
</feature>
<dbReference type="EMBL" id="CAJNOV010003579">
    <property type="protein sequence ID" value="CAF1146674.1"/>
    <property type="molecule type" value="Genomic_DNA"/>
</dbReference>
<evidence type="ECO:0000259" key="9">
    <source>
        <dbReference type="PROSITE" id="PS50262"/>
    </source>
</evidence>
<keyword evidence="4" id="KW-0297">G-protein coupled receptor</keyword>
<dbReference type="AlphaFoldDB" id="A0A814SM92"/>
<comment type="caution">
    <text evidence="10">The sequence shown here is derived from an EMBL/GenBank/DDBJ whole genome shotgun (WGS) entry which is preliminary data.</text>
</comment>
<evidence type="ECO:0000256" key="2">
    <source>
        <dbReference type="ARBA" id="ARBA00022692"/>
    </source>
</evidence>
<evidence type="ECO:0000313" key="14">
    <source>
        <dbReference type="Proteomes" id="UP000663855"/>
    </source>
</evidence>
<reference evidence="10" key="1">
    <citation type="submission" date="2021-02" db="EMBL/GenBank/DDBJ databases">
        <authorList>
            <person name="Nowell W R."/>
        </authorList>
    </citation>
    <scope>NUCLEOTIDE SEQUENCE</scope>
</reference>
<feature type="transmembrane region" description="Helical" evidence="8">
    <location>
        <begin position="101"/>
        <end position="123"/>
    </location>
</feature>
<feature type="transmembrane region" description="Helical" evidence="8">
    <location>
        <begin position="285"/>
        <end position="304"/>
    </location>
</feature>
<keyword evidence="2 8" id="KW-0812">Transmembrane</keyword>
<dbReference type="GO" id="GO:0004930">
    <property type="term" value="F:G protein-coupled receptor activity"/>
    <property type="evidence" value="ECO:0007669"/>
    <property type="project" value="UniProtKB-KW"/>
</dbReference>
<accession>A0A814SM92</accession>
<dbReference type="Proteomes" id="UP000663834">
    <property type="component" value="Unassembled WGS sequence"/>
</dbReference>
<dbReference type="PROSITE" id="PS00237">
    <property type="entry name" value="G_PROTEIN_RECEP_F1_1"/>
    <property type="match status" value="1"/>
</dbReference>
<keyword evidence="5 8" id="KW-0472">Membrane</keyword>
<dbReference type="EMBL" id="CAJOBJ010000014">
    <property type="protein sequence ID" value="CAF3783185.1"/>
    <property type="molecule type" value="Genomic_DNA"/>
</dbReference>
<evidence type="ECO:0000256" key="8">
    <source>
        <dbReference type="SAM" id="Phobius"/>
    </source>
</evidence>
<dbReference type="PANTHER" id="PTHR24243">
    <property type="entry name" value="G-PROTEIN COUPLED RECEPTOR"/>
    <property type="match status" value="1"/>
</dbReference>
<feature type="transmembrane region" description="Helical" evidence="8">
    <location>
        <begin position="144"/>
        <end position="165"/>
    </location>
</feature>
<dbReference type="Pfam" id="PF00001">
    <property type="entry name" value="7tm_1"/>
    <property type="match status" value="1"/>
</dbReference>
<evidence type="ECO:0000313" key="12">
    <source>
        <dbReference type="EMBL" id="CAF3749833.1"/>
    </source>
</evidence>
<evidence type="ECO:0000256" key="4">
    <source>
        <dbReference type="ARBA" id="ARBA00023040"/>
    </source>
</evidence>
<keyword evidence="6" id="KW-0675">Receptor</keyword>
<evidence type="ECO:0000313" key="11">
    <source>
        <dbReference type="EMBL" id="CAF1489246.1"/>
    </source>
</evidence>
<dbReference type="Gene3D" id="1.20.1070.10">
    <property type="entry name" value="Rhodopsin 7-helix transmembrane proteins"/>
    <property type="match status" value="1"/>
</dbReference>
<feature type="domain" description="G-protein coupled receptors family 1 profile" evidence="9">
    <location>
        <begin position="43"/>
        <end position="305"/>
    </location>
</feature>
<evidence type="ECO:0000256" key="5">
    <source>
        <dbReference type="ARBA" id="ARBA00023136"/>
    </source>
</evidence>
<evidence type="ECO:0000256" key="1">
    <source>
        <dbReference type="ARBA" id="ARBA00004141"/>
    </source>
</evidence>
<protein>
    <recommendedName>
        <fullName evidence="9">G-protein coupled receptors family 1 profile domain-containing protein</fullName>
    </recommendedName>
</protein>
<organism evidence="10 14">
    <name type="scientific">Rotaria magnacalcarata</name>
    <dbReference type="NCBI Taxonomy" id="392030"/>
    <lineage>
        <taxon>Eukaryota</taxon>
        <taxon>Metazoa</taxon>
        <taxon>Spiralia</taxon>
        <taxon>Gnathifera</taxon>
        <taxon>Rotifera</taxon>
        <taxon>Eurotatoria</taxon>
        <taxon>Bdelloidea</taxon>
        <taxon>Philodinida</taxon>
        <taxon>Philodinidae</taxon>
        <taxon>Rotaria</taxon>
    </lineage>
</organism>
<feature type="transmembrane region" description="Helical" evidence="8">
    <location>
        <begin position="241"/>
        <end position="265"/>
    </location>
</feature>
<dbReference type="EMBL" id="CAJOBH010000023">
    <property type="protein sequence ID" value="CAF3749833.1"/>
    <property type="molecule type" value="Genomic_DNA"/>
</dbReference>
<feature type="transmembrane region" description="Helical" evidence="8">
    <location>
        <begin position="27"/>
        <end position="51"/>
    </location>
</feature>
<keyword evidence="3 8" id="KW-1133">Transmembrane helix</keyword>
<dbReference type="Proteomes" id="UP000663855">
    <property type="component" value="Unassembled WGS sequence"/>
</dbReference>
<proteinExistence type="predicted"/>
<dbReference type="InterPro" id="IPR000276">
    <property type="entry name" value="GPCR_Rhodpsn"/>
</dbReference>
<dbReference type="SUPFAM" id="SSF81321">
    <property type="entry name" value="Family A G protein-coupled receptor-like"/>
    <property type="match status" value="1"/>
</dbReference>
<dbReference type="Proteomes" id="UP000681967">
    <property type="component" value="Unassembled WGS sequence"/>
</dbReference>
<dbReference type="PANTHER" id="PTHR24243:SF208">
    <property type="entry name" value="PYROKININ-1 RECEPTOR"/>
    <property type="match status" value="1"/>
</dbReference>
<dbReference type="OrthoDB" id="9982004at2759"/>
<gene>
    <name evidence="12" type="ORF">BYL167_LOCUS268</name>
    <name evidence="10" type="ORF">CJN711_LOCUS9320</name>
    <name evidence="13" type="ORF">GIL414_LOCUS158</name>
    <name evidence="11" type="ORF">KQP761_LOCUS14007</name>
</gene>
<keyword evidence="7" id="KW-0807">Transducer</keyword>
<evidence type="ECO:0000313" key="13">
    <source>
        <dbReference type="EMBL" id="CAF3783185.1"/>
    </source>
</evidence>
<sequence>MMNYNNTTWEICVSNYNYEKSIFISGIIWNISGFCCSLIGIPGHILHIMVLSKQSCPKDPTSLYYIVFTICELIFLIGIFWLWCANMSFVKNDPRDVLSCRIFYCILVGSIALSNLYLAAVSIDRSIMILFPFRYRFIVTQSSVTFRIILILLIVIVLFVPHYFYLQYDAKAKLVLCNFTSSINDKQIHFTSIIHSIIFVFIPSLIVCIGSLILLKNRHQHRRTHKHSSSSTARRMHKSSVLMFLISLWFFVSLLPALIIEIFVIYDQLFFHEMLCSMRQKIYKILLNCFLICSSVNYSTKFYIHLIVSESFRMNLIQFITCSNLSNASRQLRMKVKNNNEQNINLILKKAPEKVIHI</sequence>
<dbReference type="Proteomes" id="UP000681720">
    <property type="component" value="Unassembled WGS sequence"/>
</dbReference>
<dbReference type="InterPro" id="IPR017452">
    <property type="entry name" value="GPCR_Rhodpsn_7TM"/>
</dbReference>
<dbReference type="PROSITE" id="PS50262">
    <property type="entry name" value="G_PROTEIN_RECEP_F1_2"/>
    <property type="match status" value="1"/>
</dbReference>
<evidence type="ECO:0000256" key="6">
    <source>
        <dbReference type="ARBA" id="ARBA00023170"/>
    </source>
</evidence>
<dbReference type="GO" id="GO:0016020">
    <property type="term" value="C:membrane"/>
    <property type="evidence" value="ECO:0007669"/>
    <property type="project" value="UniProtKB-SubCell"/>
</dbReference>
<evidence type="ECO:0000256" key="3">
    <source>
        <dbReference type="ARBA" id="ARBA00022989"/>
    </source>
</evidence>
<evidence type="ECO:0000313" key="10">
    <source>
        <dbReference type="EMBL" id="CAF1146674.1"/>
    </source>
</evidence>
<dbReference type="EMBL" id="CAJNOW010006537">
    <property type="protein sequence ID" value="CAF1489246.1"/>
    <property type="molecule type" value="Genomic_DNA"/>
</dbReference>
<comment type="subcellular location">
    <subcellularLocation>
        <location evidence="1">Membrane</location>
        <topology evidence="1">Multi-pass membrane protein</topology>
    </subcellularLocation>
</comment>
<evidence type="ECO:0000256" key="7">
    <source>
        <dbReference type="ARBA" id="ARBA00023224"/>
    </source>
</evidence>